<comment type="caution">
    <text evidence="2">The sequence shown here is derived from an EMBL/GenBank/DDBJ whole genome shotgun (WGS) entry which is preliminary data.</text>
</comment>
<dbReference type="Pfam" id="PF01266">
    <property type="entry name" value="DAO"/>
    <property type="match status" value="1"/>
</dbReference>
<evidence type="ECO:0000313" key="3">
    <source>
        <dbReference type="Proteomes" id="UP000798808"/>
    </source>
</evidence>
<accession>A0ABW9RSY0</accession>
<reference evidence="2 3" key="1">
    <citation type="submission" date="2019-02" db="EMBL/GenBank/DDBJ databases">
        <authorList>
            <person name="Goldberg S.R."/>
            <person name="Haltli B.A."/>
            <person name="Correa H."/>
            <person name="Russell K.G."/>
        </authorList>
    </citation>
    <scope>NUCLEOTIDE SEQUENCE [LARGE SCALE GENOMIC DNA]</scope>
    <source>
        <strain evidence="2 3">JCM 16186</strain>
    </source>
</reference>
<evidence type="ECO:0000313" key="2">
    <source>
        <dbReference type="EMBL" id="MTI26180.1"/>
    </source>
</evidence>
<protein>
    <submittedName>
        <fullName evidence="2">FAD-dependent oxidoreductase</fullName>
    </submittedName>
</protein>
<dbReference type="SUPFAM" id="SSF51971">
    <property type="entry name" value="Nucleotide-binding domain"/>
    <property type="match status" value="1"/>
</dbReference>
<dbReference type="RefSeq" id="WP_155173077.1">
    <property type="nucleotide sequence ID" value="NZ_SMLW01000567.1"/>
</dbReference>
<dbReference type="InterPro" id="IPR006076">
    <property type="entry name" value="FAD-dep_OxRdtase"/>
</dbReference>
<dbReference type="Proteomes" id="UP000798808">
    <property type="component" value="Unassembled WGS sequence"/>
</dbReference>
<proteinExistence type="predicted"/>
<gene>
    <name evidence="2" type="ORF">E1163_14580</name>
</gene>
<organism evidence="2 3">
    <name type="scientific">Fulvivirga kasyanovii</name>
    <dbReference type="NCBI Taxonomy" id="396812"/>
    <lineage>
        <taxon>Bacteria</taxon>
        <taxon>Pseudomonadati</taxon>
        <taxon>Bacteroidota</taxon>
        <taxon>Cytophagia</taxon>
        <taxon>Cytophagales</taxon>
        <taxon>Fulvivirgaceae</taxon>
        <taxon>Fulvivirga</taxon>
    </lineage>
</organism>
<dbReference type="EMBL" id="SMLW01000567">
    <property type="protein sequence ID" value="MTI26180.1"/>
    <property type="molecule type" value="Genomic_DNA"/>
</dbReference>
<dbReference type="Gene3D" id="3.30.9.10">
    <property type="entry name" value="D-Amino Acid Oxidase, subunit A, domain 2"/>
    <property type="match status" value="1"/>
</dbReference>
<evidence type="ECO:0000259" key="1">
    <source>
        <dbReference type="Pfam" id="PF01266"/>
    </source>
</evidence>
<feature type="non-terminal residue" evidence="2">
    <location>
        <position position="1"/>
    </location>
</feature>
<dbReference type="InterPro" id="IPR036188">
    <property type="entry name" value="FAD/NAD-bd_sf"/>
</dbReference>
<name>A0ABW9RSY0_9BACT</name>
<feature type="domain" description="FAD dependent oxidoreductase" evidence="1">
    <location>
        <begin position="2"/>
        <end position="300"/>
    </location>
</feature>
<keyword evidence="3" id="KW-1185">Reference proteome</keyword>
<dbReference type="SUPFAM" id="SSF54373">
    <property type="entry name" value="FAD-linked reductases, C-terminal domain"/>
    <property type="match status" value="1"/>
</dbReference>
<dbReference type="Gene3D" id="3.50.50.60">
    <property type="entry name" value="FAD/NAD(P)-binding domain"/>
    <property type="match status" value="1"/>
</dbReference>
<sequence>KQVLVVDDGNPHTSSKIAAGLYNPVTGRKMVKTWKADQLFPNLITFYQELEQILSARFLIELPIYRPFVSLEEQNEWMGKSSASEYAPYVKQVHCKSVYPFANDPFGGIELLQSGYLDIPVFLASYRHYLQNRDSLDASRFDINELVLGKGSVTYRGVRSRRIIFCDGLSSAKHKYFQWLPFSPVKGEVLRIKANFELKNILNRGVFVVPLENGLFRVGSNYDNHDRTLVPTEKARMEIEGRLNELAKIKYEIVEQVAGIRPATRDRRPFLGLHPEYETIGVFNGLGTKGVSLAPYFASHFVRFLEYGEELHPEVNINRYFSLYYDSHKN</sequence>